<reference evidence="5 6" key="1">
    <citation type="submission" date="2016-10" db="EMBL/GenBank/DDBJ databases">
        <title>Genome sequence of the basidiomycete white-rot fungus Trametes pubescens.</title>
        <authorList>
            <person name="Makela M.R."/>
            <person name="Granchi Z."/>
            <person name="Peng M."/>
            <person name="De Vries R.P."/>
            <person name="Grigoriev I."/>
            <person name="Riley R."/>
            <person name="Hilden K."/>
        </authorList>
    </citation>
    <scope>NUCLEOTIDE SEQUENCE [LARGE SCALE GENOMIC DNA]</scope>
    <source>
        <strain evidence="5 6">FBCC735</strain>
    </source>
</reference>
<organism evidence="5 6">
    <name type="scientific">Trametes pubescens</name>
    <name type="common">White-rot fungus</name>
    <dbReference type="NCBI Taxonomy" id="154538"/>
    <lineage>
        <taxon>Eukaryota</taxon>
        <taxon>Fungi</taxon>
        <taxon>Dikarya</taxon>
        <taxon>Basidiomycota</taxon>
        <taxon>Agaricomycotina</taxon>
        <taxon>Agaricomycetes</taxon>
        <taxon>Polyporales</taxon>
        <taxon>Polyporaceae</taxon>
        <taxon>Trametes</taxon>
    </lineage>
</organism>
<dbReference type="PANTHER" id="PTHR42879:SF2">
    <property type="entry name" value="3-OXOACYL-[ACYL-CARRIER-PROTEIN] REDUCTASE FABG"/>
    <property type="match status" value="1"/>
</dbReference>
<dbReference type="PRINTS" id="PR00081">
    <property type="entry name" value="GDHRDH"/>
</dbReference>
<dbReference type="EC" id="1.1.1.100" evidence="2"/>
<dbReference type="GO" id="GO:0032787">
    <property type="term" value="P:monocarboxylic acid metabolic process"/>
    <property type="evidence" value="ECO:0007669"/>
    <property type="project" value="UniProtKB-ARBA"/>
</dbReference>
<dbReference type="OMA" id="GANVWIN"/>
<dbReference type="SUPFAM" id="SSF51735">
    <property type="entry name" value="NAD(P)-binding Rossmann-fold domains"/>
    <property type="match status" value="1"/>
</dbReference>
<evidence type="ECO:0000256" key="1">
    <source>
        <dbReference type="ARBA" id="ARBA00006484"/>
    </source>
</evidence>
<sequence>MPTPTADATYPLQGKLALITGCTGGIGQATARLFARNGCSIAVHHSSANSKGKADALVAELQKLAPGVKAAAFEADLSTYENARKLHDEVVGAIGHPDILFINHGVTGPRIGPQGDIQDVSPEVFEEVWRTNNGTGYLLAQKCLPYMQEKKWGRIIFTSSVAAGTGGVIGPQYASSKSAMHGLIHWLSLRYCKEGIVSDTEMMKNPPEAVRVSRNHHTHWPLTEG</sequence>
<comment type="similarity">
    <text evidence="1">Belongs to the short-chain dehydrogenases/reductases (SDR) family.</text>
</comment>
<dbReference type="InterPro" id="IPR036291">
    <property type="entry name" value="NAD(P)-bd_dom_sf"/>
</dbReference>
<accession>A0A1M2VLV0</accession>
<dbReference type="STRING" id="154538.A0A1M2VLV0"/>
<dbReference type="InterPro" id="IPR002347">
    <property type="entry name" value="SDR_fam"/>
</dbReference>
<dbReference type="InterPro" id="IPR020904">
    <property type="entry name" value="Sc_DH/Rdtase_CS"/>
</dbReference>
<dbReference type="Pfam" id="PF00106">
    <property type="entry name" value="adh_short"/>
    <property type="match status" value="1"/>
</dbReference>
<dbReference type="PROSITE" id="PS00061">
    <property type="entry name" value="ADH_SHORT"/>
    <property type="match status" value="1"/>
</dbReference>
<name>A0A1M2VLV0_TRAPU</name>
<dbReference type="EMBL" id="MNAD01001030">
    <property type="protein sequence ID" value="OJT08557.1"/>
    <property type="molecule type" value="Genomic_DNA"/>
</dbReference>
<dbReference type="GO" id="GO:0004316">
    <property type="term" value="F:3-oxoacyl-[acyl-carrier-protein] reductase (NADPH) activity"/>
    <property type="evidence" value="ECO:0007669"/>
    <property type="project" value="UniProtKB-EC"/>
</dbReference>
<protein>
    <recommendedName>
        <fullName evidence="2">3-oxoacyl-[acyl-carrier-protein] reductase</fullName>
        <ecNumber evidence="2">1.1.1.100</ecNumber>
    </recommendedName>
</protein>
<keyword evidence="3" id="KW-0521">NADP</keyword>
<evidence type="ECO:0000256" key="3">
    <source>
        <dbReference type="ARBA" id="ARBA00022857"/>
    </source>
</evidence>
<evidence type="ECO:0000256" key="2">
    <source>
        <dbReference type="ARBA" id="ARBA00012948"/>
    </source>
</evidence>
<dbReference type="Proteomes" id="UP000184267">
    <property type="component" value="Unassembled WGS sequence"/>
</dbReference>
<keyword evidence="6" id="KW-1185">Reference proteome</keyword>
<proteinExistence type="inferred from homology"/>
<dbReference type="Gene3D" id="3.40.50.720">
    <property type="entry name" value="NAD(P)-binding Rossmann-like Domain"/>
    <property type="match status" value="1"/>
</dbReference>
<comment type="caution">
    <text evidence="5">The sequence shown here is derived from an EMBL/GenBank/DDBJ whole genome shotgun (WGS) entry which is preliminary data.</text>
</comment>
<evidence type="ECO:0000256" key="4">
    <source>
        <dbReference type="ARBA" id="ARBA00048508"/>
    </source>
</evidence>
<dbReference type="OrthoDB" id="1888931at2759"/>
<dbReference type="AlphaFoldDB" id="A0A1M2VLV0"/>
<dbReference type="PANTHER" id="PTHR42879">
    <property type="entry name" value="3-OXOACYL-(ACYL-CARRIER-PROTEIN) REDUCTASE"/>
    <property type="match status" value="1"/>
</dbReference>
<dbReference type="CDD" id="cd05233">
    <property type="entry name" value="SDR_c"/>
    <property type="match status" value="1"/>
</dbReference>
<evidence type="ECO:0000313" key="6">
    <source>
        <dbReference type="Proteomes" id="UP000184267"/>
    </source>
</evidence>
<evidence type="ECO:0000313" key="5">
    <source>
        <dbReference type="EMBL" id="OJT08557.1"/>
    </source>
</evidence>
<comment type="catalytic activity">
    <reaction evidence="4">
        <text>a (3R)-hydroxyacyl-[ACP] + NADP(+) = a 3-oxoacyl-[ACP] + NADPH + H(+)</text>
        <dbReference type="Rhea" id="RHEA:17397"/>
        <dbReference type="Rhea" id="RHEA-COMP:9916"/>
        <dbReference type="Rhea" id="RHEA-COMP:9945"/>
        <dbReference type="ChEBI" id="CHEBI:15378"/>
        <dbReference type="ChEBI" id="CHEBI:57783"/>
        <dbReference type="ChEBI" id="CHEBI:58349"/>
        <dbReference type="ChEBI" id="CHEBI:78776"/>
        <dbReference type="ChEBI" id="CHEBI:78827"/>
        <dbReference type="EC" id="1.1.1.100"/>
    </reaction>
</comment>
<gene>
    <name evidence="5" type="ORF">TRAPUB_563</name>
</gene>
<dbReference type="InterPro" id="IPR050259">
    <property type="entry name" value="SDR"/>
</dbReference>